<keyword evidence="1" id="KW-1133">Transmembrane helix</keyword>
<keyword evidence="1" id="KW-0472">Membrane</keyword>
<feature type="transmembrane region" description="Helical" evidence="1">
    <location>
        <begin position="86"/>
        <end position="103"/>
    </location>
</feature>
<proteinExistence type="predicted"/>
<evidence type="ECO:0000313" key="3">
    <source>
        <dbReference type="Proteomes" id="UP000323317"/>
    </source>
</evidence>
<dbReference type="SUPFAM" id="SSF55781">
    <property type="entry name" value="GAF domain-like"/>
    <property type="match status" value="1"/>
</dbReference>
<feature type="transmembrane region" description="Helical" evidence="1">
    <location>
        <begin position="7"/>
        <end position="25"/>
    </location>
</feature>
<keyword evidence="1" id="KW-0812">Transmembrane</keyword>
<organism evidence="2 3">
    <name type="scientific">Rossellomorea vietnamensis</name>
    <dbReference type="NCBI Taxonomy" id="218284"/>
    <lineage>
        <taxon>Bacteria</taxon>
        <taxon>Bacillati</taxon>
        <taxon>Bacillota</taxon>
        <taxon>Bacilli</taxon>
        <taxon>Bacillales</taxon>
        <taxon>Bacillaceae</taxon>
        <taxon>Rossellomorea</taxon>
    </lineage>
</organism>
<accession>A0A5D4KBC3</accession>
<evidence type="ECO:0000256" key="1">
    <source>
        <dbReference type="SAM" id="Phobius"/>
    </source>
</evidence>
<evidence type="ECO:0008006" key="4">
    <source>
        <dbReference type="Google" id="ProtNLM"/>
    </source>
</evidence>
<sequence>MRNNVVKCLELLGSFMVLFSIELLADIDFSFWKSAFILLVVLLFSLRYGWRLGAAALGTGILYLVGSEWVNGSDILLLFFDIEQAKWLMLFLSVYAVSAVIGTRQKERYNDLQDEFLEVKEELGEHQKTVELLEGSRQDLLRKIYEFEQTPETLLSLLKYIHSSTSDTTAKKLMAVIRKQFKAEDVRFYVLDERSNSMKLKYFLGDADESMEKYILIKNSLFFQTLLSKRKVLTRRLEDEGNVPLIAGAVTCDGQVSGVLTIGRVAFERLNPYDLELLQTLLDWTSYCQDHRPVTKESKEQQVV</sequence>
<gene>
    <name evidence="2" type="ORF">FZC79_18390</name>
</gene>
<name>A0A5D4KBC3_9BACI</name>
<dbReference type="Proteomes" id="UP000323317">
    <property type="component" value="Unassembled WGS sequence"/>
</dbReference>
<dbReference type="RefSeq" id="WP_148948240.1">
    <property type="nucleotide sequence ID" value="NZ_VTEH01000018.1"/>
</dbReference>
<dbReference type="AlphaFoldDB" id="A0A5D4KBC3"/>
<dbReference type="EMBL" id="VTEH01000018">
    <property type="protein sequence ID" value="TYR73413.1"/>
    <property type="molecule type" value="Genomic_DNA"/>
</dbReference>
<comment type="caution">
    <text evidence="2">The sequence shown here is derived from an EMBL/GenBank/DDBJ whole genome shotgun (WGS) entry which is preliminary data.</text>
</comment>
<protein>
    <recommendedName>
        <fullName evidence="4">GAF domain-containing protein</fullName>
    </recommendedName>
</protein>
<evidence type="ECO:0000313" key="2">
    <source>
        <dbReference type="EMBL" id="TYR73413.1"/>
    </source>
</evidence>
<reference evidence="2 3" key="1">
    <citation type="submission" date="2019-08" db="EMBL/GenBank/DDBJ databases">
        <title>Bacillus genomes from the desert of Cuatro Cienegas, Coahuila.</title>
        <authorList>
            <person name="Olmedo-Alvarez G."/>
        </authorList>
    </citation>
    <scope>NUCLEOTIDE SEQUENCE [LARGE SCALE GENOMIC DNA]</scope>
    <source>
        <strain evidence="2 3">CH40_1T</strain>
    </source>
</reference>
<feature type="transmembrane region" description="Helical" evidence="1">
    <location>
        <begin position="31"/>
        <end position="49"/>
    </location>
</feature>
<dbReference type="Gene3D" id="3.30.450.40">
    <property type="match status" value="1"/>
</dbReference>
<dbReference type="InterPro" id="IPR029016">
    <property type="entry name" value="GAF-like_dom_sf"/>
</dbReference>